<gene>
    <name evidence="3" type="ORF">P3W85_18760</name>
</gene>
<dbReference type="Gene3D" id="3.40.190.150">
    <property type="entry name" value="Bordetella uptake gene, domain 1"/>
    <property type="match status" value="1"/>
</dbReference>
<dbReference type="EMBL" id="JARJLM010000319">
    <property type="protein sequence ID" value="MDF3834983.1"/>
    <property type="molecule type" value="Genomic_DNA"/>
</dbReference>
<dbReference type="Proteomes" id="UP001216674">
    <property type="component" value="Unassembled WGS sequence"/>
</dbReference>
<keyword evidence="4" id="KW-1185">Reference proteome</keyword>
<dbReference type="PIRSF" id="PIRSF017082">
    <property type="entry name" value="YflP"/>
    <property type="match status" value="1"/>
</dbReference>
<sequence length="323" mass="34437">MAAAIAALGLLGGTAFAQGTDKTGTYPDRPIRIIVPFTPGAINDVLARAMAEKLTQSLGQPVLVENRPGAGSVMGTDYVAKAVPDGYTLLQVPAAFAINESLLPKLPYRWDKEFSFISMAATSPFLLLVSASSPAKTVKDLVSMAQAAPGRVAFASTGKGGNAHLMGEMLKTMAKIDVIHVPYKGANQAITDLIGGQVQFTFSTYTGAASAIKAGRIRPLAVTSATRWAALPNLPTIAESGYPGYEAIGWWAYAVPARTPKPIIDKLNRELNKVMQMSDVQHRFRAEGIDLMGGSPSQARQFVAKEIDTWSDVVRQSRISLTE</sequence>
<reference evidence="3 4" key="1">
    <citation type="submission" date="2023-03" db="EMBL/GenBank/DDBJ databases">
        <title>Draft assemblies of triclosan tolerant bacteria isolated from returned activated sludge.</title>
        <authorList>
            <person name="Van Hamelsveld S."/>
        </authorList>
    </citation>
    <scope>NUCLEOTIDE SEQUENCE [LARGE SCALE GENOMIC DNA]</scope>
    <source>
        <strain evidence="3 4">GW210010_S58</strain>
    </source>
</reference>
<protein>
    <submittedName>
        <fullName evidence="3">Tripartite tricarboxylate transporter substrate binding protein</fullName>
    </submittedName>
</protein>
<keyword evidence="2" id="KW-0732">Signal</keyword>
<name>A0ABT6AQU6_9BURK</name>
<dbReference type="Gene3D" id="3.40.190.10">
    <property type="entry name" value="Periplasmic binding protein-like II"/>
    <property type="match status" value="1"/>
</dbReference>
<evidence type="ECO:0000256" key="1">
    <source>
        <dbReference type="ARBA" id="ARBA00006987"/>
    </source>
</evidence>
<dbReference type="PANTHER" id="PTHR42928">
    <property type="entry name" value="TRICARBOXYLATE-BINDING PROTEIN"/>
    <property type="match status" value="1"/>
</dbReference>
<feature type="signal peptide" evidence="2">
    <location>
        <begin position="1"/>
        <end position="17"/>
    </location>
</feature>
<dbReference type="InterPro" id="IPR042100">
    <property type="entry name" value="Bug_dom1"/>
</dbReference>
<proteinExistence type="inferred from homology"/>
<comment type="similarity">
    <text evidence="1">Belongs to the UPF0065 (bug) family.</text>
</comment>
<organism evidence="3 4">
    <name type="scientific">Cupriavidus basilensis</name>
    <dbReference type="NCBI Taxonomy" id="68895"/>
    <lineage>
        <taxon>Bacteria</taxon>
        <taxon>Pseudomonadati</taxon>
        <taxon>Pseudomonadota</taxon>
        <taxon>Betaproteobacteria</taxon>
        <taxon>Burkholderiales</taxon>
        <taxon>Burkholderiaceae</taxon>
        <taxon>Cupriavidus</taxon>
    </lineage>
</organism>
<evidence type="ECO:0000313" key="3">
    <source>
        <dbReference type="EMBL" id="MDF3834983.1"/>
    </source>
</evidence>
<evidence type="ECO:0000256" key="2">
    <source>
        <dbReference type="SAM" id="SignalP"/>
    </source>
</evidence>
<comment type="caution">
    <text evidence="3">The sequence shown here is derived from an EMBL/GenBank/DDBJ whole genome shotgun (WGS) entry which is preliminary data.</text>
</comment>
<dbReference type="PANTHER" id="PTHR42928:SF5">
    <property type="entry name" value="BLR1237 PROTEIN"/>
    <property type="match status" value="1"/>
</dbReference>
<evidence type="ECO:0000313" key="4">
    <source>
        <dbReference type="Proteomes" id="UP001216674"/>
    </source>
</evidence>
<dbReference type="InterPro" id="IPR005064">
    <property type="entry name" value="BUG"/>
</dbReference>
<feature type="chain" id="PRO_5046626539" evidence="2">
    <location>
        <begin position="18"/>
        <end position="323"/>
    </location>
</feature>
<dbReference type="RefSeq" id="WP_276265904.1">
    <property type="nucleotide sequence ID" value="NZ_JARJLM010000319.1"/>
</dbReference>
<accession>A0ABT6AQU6</accession>
<dbReference type="CDD" id="cd13578">
    <property type="entry name" value="PBP2_Bug27"/>
    <property type="match status" value="1"/>
</dbReference>
<dbReference type="SUPFAM" id="SSF53850">
    <property type="entry name" value="Periplasmic binding protein-like II"/>
    <property type="match status" value="1"/>
</dbReference>
<dbReference type="Pfam" id="PF03401">
    <property type="entry name" value="TctC"/>
    <property type="match status" value="1"/>
</dbReference>